<accession>A0ABD5JJS1</accession>
<dbReference type="AlphaFoldDB" id="A0ABD5JJS1"/>
<reference evidence="2 3" key="1">
    <citation type="submission" date="2023-11" db="EMBL/GenBank/DDBJ databases">
        <title>30 novel species of actinomycetes from the DSMZ collection.</title>
        <authorList>
            <person name="Nouioui I."/>
        </authorList>
    </citation>
    <scope>NUCLEOTIDE SEQUENCE [LARGE SCALE GENOMIC DNA]</scope>
    <source>
        <strain evidence="2 3">DSM 41602</strain>
    </source>
</reference>
<proteinExistence type="predicted"/>
<gene>
    <name evidence="2" type="ORF">V2K49_34595</name>
</gene>
<feature type="compositionally biased region" description="Basic and acidic residues" evidence="1">
    <location>
        <begin position="37"/>
        <end position="71"/>
    </location>
</feature>
<dbReference type="Proteomes" id="UP001354649">
    <property type="component" value="Unassembled WGS sequence"/>
</dbReference>
<name>A0ABD5JJS1_9ACTN</name>
<evidence type="ECO:0000313" key="2">
    <source>
        <dbReference type="EMBL" id="MEE4588154.1"/>
    </source>
</evidence>
<protein>
    <submittedName>
        <fullName evidence="2">Uncharacterized protein</fullName>
    </submittedName>
</protein>
<comment type="caution">
    <text evidence="2">The sequence shown here is derived from an EMBL/GenBank/DDBJ whole genome shotgun (WGS) entry which is preliminary data.</text>
</comment>
<evidence type="ECO:0000313" key="3">
    <source>
        <dbReference type="Proteomes" id="UP001354649"/>
    </source>
</evidence>
<sequence>MLPADDLDAWFADAAPLCGAKANQDCTEPVEPGGEAVSRDHGHHERIIPIVKEREAAAKAKKARGEEDQRTGRGTTSLVPAYKLMKISCPVCHAKPNGVRCPPGSHQARRDLLMTVVCLLCTPSARNCGGSHPWG</sequence>
<organism evidence="2 3">
    <name type="scientific">Streptomyces antimycoticus</name>
    <dbReference type="NCBI Taxonomy" id="68175"/>
    <lineage>
        <taxon>Bacteria</taxon>
        <taxon>Bacillati</taxon>
        <taxon>Actinomycetota</taxon>
        <taxon>Actinomycetes</taxon>
        <taxon>Kitasatosporales</taxon>
        <taxon>Streptomycetaceae</taxon>
        <taxon>Streptomyces</taxon>
        <taxon>Streptomyces violaceusniger group</taxon>
    </lineage>
</organism>
<evidence type="ECO:0000256" key="1">
    <source>
        <dbReference type="SAM" id="MobiDB-lite"/>
    </source>
</evidence>
<dbReference type="EMBL" id="JAZBJQ010000031">
    <property type="protein sequence ID" value="MEE4588154.1"/>
    <property type="molecule type" value="Genomic_DNA"/>
</dbReference>
<feature type="region of interest" description="Disordered" evidence="1">
    <location>
        <begin position="26"/>
        <end position="77"/>
    </location>
</feature>